<organism evidence="2 3">
    <name type="scientific">Sagittula salina</name>
    <dbReference type="NCBI Taxonomy" id="2820268"/>
    <lineage>
        <taxon>Bacteria</taxon>
        <taxon>Pseudomonadati</taxon>
        <taxon>Pseudomonadota</taxon>
        <taxon>Alphaproteobacteria</taxon>
        <taxon>Rhodobacterales</taxon>
        <taxon>Roseobacteraceae</taxon>
        <taxon>Sagittula</taxon>
    </lineage>
</organism>
<dbReference type="AlphaFoldDB" id="A0A940MIL7"/>
<dbReference type="Proteomes" id="UP000675940">
    <property type="component" value="Unassembled WGS sequence"/>
</dbReference>
<evidence type="ECO:0000313" key="2">
    <source>
        <dbReference type="EMBL" id="MBP0482186.1"/>
    </source>
</evidence>
<evidence type="ECO:0000259" key="1">
    <source>
        <dbReference type="Pfam" id="PF09361"/>
    </source>
</evidence>
<dbReference type="Pfam" id="PF09361">
    <property type="entry name" value="Phasin_2"/>
    <property type="match status" value="1"/>
</dbReference>
<comment type="caution">
    <text evidence="2">The sequence shown here is derived from an EMBL/GenBank/DDBJ whole genome shotgun (WGS) entry which is preliminary data.</text>
</comment>
<dbReference type="EMBL" id="JAGISH010000003">
    <property type="protein sequence ID" value="MBP0482186.1"/>
    <property type="molecule type" value="Genomic_DNA"/>
</dbReference>
<accession>A0A940MIL7</accession>
<dbReference type="InterPro" id="IPR018968">
    <property type="entry name" value="Phasin"/>
</dbReference>
<evidence type="ECO:0000313" key="3">
    <source>
        <dbReference type="Proteomes" id="UP000675940"/>
    </source>
</evidence>
<reference evidence="2" key="1">
    <citation type="submission" date="2021-03" db="EMBL/GenBank/DDBJ databases">
        <title>Sagittula salina sp. nov. strain M10.9X isolated from the marine waste.</title>
        <authorList>
            <person name="Satari L."/>
            <person name="Molina-Menor E."/>
            <person name="Vidal-Verdu A."/>
            <person name="Pascual J."/>
            <person name="Pereto J."/>
            <person name="Porcar M."/>
        </authorList>
    </citation>
    <scope>NUCLEOTIDE SEQUENCE</scope>
    <source>
        <strain evidence="2">M10.9X</strain>
    </source>
</reference>
<sequence>MATETRSTSHPMAEAGIVPLGLGNGFDQPLFDAMLKMQANAAKRVIEMNEELLRFTTHRLHADDGLMTQLLKPQAPGTLAEAWSRFMAKTVREYAEEYRKVWSLALDQAAQGAEEAQNEALNAISTAVEQATPHTTGHTPV</sequence>
<protein>
    <recommendedName>
        <fullName evidence="1">Phasin domain-containing protein</fullName>
    </recommendedName>
</protein>
<name>A0A940MIL7_9RHOB</name>
<keyword evidence="3" id="KW-1185">Reference proteome</keyword>
<proteinExistence type="predicted"/>
<feature type="domain" description="Phasin" evidence="1">
    <location>
        <begin position="31"/>
        <end position="114"/>
    </location>
</feature>
<gene>
    <name evidence="2" type="ORF">J5474_06730</name>
</gene>
<dbReference type="RefSeq" id="WP_209360050.1">
    <property type="nucleotide sequence ID" value="NZ_JAGISH010000003.1"/>
</dbReference>